<protein>
    <submittedName>
        <fullName evidence="1">Uncharacterized protein</fullName>
    </submittedName>
</protein>
<organism evidence="1 2">
    <name type="scientific">Orbilia oligospora</name>
    <name type="common">Nematode-trapping fungus</name>
    <name type="synonym">Arthrobotrys oligospora</name>
    <dbReference type="NCBI Taxonomy" id="2813651"/>
    <lineage>
        <taxon>Eukaryota</taxon>
        <taxon>Fungi</taxon>
        <taxon>Dikarya</taxon>
        <taxon>Ascomycota</taxon>
        <taxon>Pezizomycotina</taxon>
        <taxon>Orbiliomycetes</taxon>
        <taxon>Orbiliales</taxon>
        <taxon>Orbiliaceae</taxon>
        <taxon>Orbilia</taxon>
    </lineage>
</organism>
<dbReference type="EMBL" id="WIWS01000092">
    <property type="protein sequence ID" value="KAF3208514.1"/>
    <property type="molecule type" value="Genomic_DNA"/>
</dbReference>
<dbReference type="Proteomes" id="UP000472727">
    <property type="component" value="Unassembled WGS sequence"/>
</dbReference>
<evidence type="ECO:0000313" key="2">
    <source>
        <dbReference type="Proteomes" id="UP000472727"/>
    </source>
</evidence>
<name>A0A7C8QE08_ORBOL</name>
<comment type="caution">
    <text evidence="1">The sequence shown here is derived from an EMBL/GenBank/DDBJ whole genome shotgun (WGS) entry which is preliminary data.</text>
</comment>
<gene>
    <name evidence="1" type="ORF">TWF106_011409</name>
</gene>
<feature type="non-terminal residue" evidence="1">
    <location>
        <position position="1"/>
    </location>
</feature>
<reference evidence="1 2" key="1">
    <citation type="submission" date="2019-06" db="EMBL/GenBank/DDBJ databases">
        <authorList>
            <person name="Palmer J.M."/>
        </authorList>
    </citation>
    <scope>NUCLEOTIDE SEQUENCE [LARGE SCALE GENOMIC DNA]</scope>
    <source>
        <strain evidence="1 2">TWF106</strain>
    </source>
</reference>
<sequence>LARNANALAGPKPKGCAYSVALKPNSKTMVFNFMTCNLFSSSWILDGYELARASAASMRLFANSLQPRPPGYITFSLVLVISNQRALSRPDQKVFRKERQ</sequence>
<accession>A0A7C8QE08</accession>
<dbReference type="AlphaFoldDB" id="A0A7C8QE08"/>
<evidence type="ECO:0000313" key="1">
    <source>
        <dbReference type="EMBL" id="KAF3208514.1"/>
    </source>
</evidence>
<proteinExistence type="predicted"/>